<keyword evidence="1" id="KW-0175">Coiled coil</keyword>
<dbReference type="STRING" id="54.SAMN02745121_08564"/>
<feature type="transmembrane region" description="Helical" evidence="2">
    <location>
        <begin position="54"/>
        <end position="72"/>
    </location>
</feature>
<proteinExistence type="predicted"/>
<evidence type="ECO:0000256" key="1">
    <source>
        <dbReference type="SAM" id="Coils"/>
    </source>
</evidence>
<keyword evidence="4" id="KW-1185">Reference proteome</keyword>
<feature type="transmembrane region" description="Helical" evidence="2">
    <location>
        <begin position="121"/>
        <end position="140"/>
    </location>
</feature>
<keyword evidence="2" id="KW-0812">Transmembrane</keyword>
<accession>A0A1I2IAR6</accession>
<dbReference type="AlphaFoldDB" id="A0A1I2IAR6"/>
<dbReference type="Proteomes" id="UP000199400">
    <property type="component" value="Unassembled WGS sequence"/>
</dbReference>
<evidence type="ECO:0000256" key="2">
    <source>
        <dbReference type="SAM" id="Phobius"/>
    </source>
</evidence>
<reference evidence="4" key="1">
    <citation type="submission" date="2016-10" db="EMBL/GenBank/DDBJ databases">
        <authorList>
            <person name="Varghese N."/>
            <person name="Submissions S."/>
        </authorList>
    </citation>
    <scope>NUCLEOTIDE SEQUENCE [LARGE SCALE GENOMIC DNA]</scope>
    <source>
        <strain evidence="4">ATCC 25963</strain>
    </source>
</reference>
<dbReference type="EMBL" id="FOMX01000060">
    <property type="protein sequence ID" value="SFF39304.1"/>
    <property type="molecule type" value="Genomic_DNA"/>
</dbReference>
<gene>
    <name evidence="3" type="ORF">SAMN02745121_08564</name>
</gene>
<keyword evidence="2" id="KW-1133">Transmembrane helix</keyword>
<feature type="coiled-coil region" evidence="1">
    <location>
        <begin position="1"/>
        <end position="35"/>
    </location>
</feature>
<name>A0A1I2IAR6_9BACT</name>
<evidence type="ECO:0000313" key="4">
    <source>
        <dbReference type="Proteomes" id="UP000199400"/>
    </source>
</evidence>
<feature type="transmembrane region" description="Helical" evidence="2">
    <location>
        <begin position="84"/>
        <end position="101"/>
    </location>
</feature>
<dbReference type="RefSeq" id="WP_096331034.1">
    <property type="nucleotide sequence ID" value="NZ_FOMX01000060.1"/>
</dbReference>
<evidence type="ECO:0000313" key="3">
    <source>
        <dbReference type="EMBL" id="SFF39304.1"/>
    </source>
</evidence>
<organism evidence="3 4">
    <name type="scientific">Nannocystis exedens</name>
    <dbReference type="NCBI Taxonomy" id="54"/>
    <lineage>
        <taxon>Bacteria</taxon>
        <taxon>Pseudomonadati</taxon>
        <taxon>Myxococcota</taxon>
        <taxon>Polyangia</taxon>
        <taxon>Nannocystales</taxon>
        <taxon>Nannocystaceae</taxon>
        <taxon>Nannocystis</taxon>
    </lineage>
</organism>
<sequence length="143" mass="15431">MATALTKTEQLERDLKNAEKRNSQLQQKVSEGDQIIEKHKKQVADLVTRYQSTAAYGVGGFAIGGGAAYLFHDDVVEYFGADSWMGYLCLPALGALALYATTKIKDPPSKPGARLDDRVGLLGLGLGLLLGGGYMSYTTWPES</sequence>
<keyword evidence="2" id="KW-0472">Membrane</keyword>
<protein>
    <submittedName>
        <fullName evidence="3">Uncharacterized protein</fullName>
    </submittedName>
</protein>